<dbReference type="Proteomes" id="UP000019442">
    <property type="component" value="Chromosome"/>
</dbReference>
<sequence length="59" mass="6909">MTSPAWRNAPSPRCPEASDSDWPSPPRSPRTPRCFCWTNPPITWTCITRWRYWISSAGW</sequence>
<keyword evidence="3" id="KW-1185">Reference proteome</keyword>
<evidence type="ECO:0000313" key="2">
    <source>
        <dbReference type="EMBL" id="AHK79202.1"/>
    </source>
</evidence>
<dbReference type="EMBL" id="CP007268">
    <property type="protein sequence ID" value="AHK79202.1"/>
    <property type="molecule type" value="Genomic_DNA"/>
</dbReference>
<evidence type="ECO:0000256" key="1">
    <source>
        <dbReference type="SAM" id="MobiDB-lite"/>
    </source>
</evidence>
<name>W8KQD6_9GAMM</name>
<organism evidence="2 3">
    <name type="scientific">Ectothiorhodospira haloalkaliphila</name>
    <dbReference type="NCBI Taxonomy" id="421628"/>
    <lineage>
        <taxon>Bacteria</taxon>
        <taxon>Pseudomonadati</taxon>
        <taxon>Pseudomonadota</taxon>
        <taxon>Gammaproteobacteria</taxon>
        <taxon>Chromatiales</taxon>
        <taxon>Ectothiorhodospiraceae</taxon>
        <taxon>Ectothiorhodospira</taxon>
    </lineage>
</organism>
<proteinExistence type="predicted"/>
<reference evidence="3" key="2">
    <citation type="submission" date="2014-02" db="EMBL/GenBank/DDBJ databases">
        <title>Draft Genome Sequence of extremely halophilic bacteria Halorhodospira halochloris.</title>
        <authorList>
            <person name="Singh K.S."/>
        </authorList>
    </citation>
    <scope>NUCLEOTIDE SEQUENCE [LARGE SCALE GENOMIC DNA]</scope>
    <source>
        <strain evidence="3">A</strain>
    </source>
</reference>
<dbReference type="HOGENOM" id="CLU_2954126_0_0_6"/>
<gene>
    <name evidence="2" type="ORF">M911_08590</name>
</gene>
<feature type="region of interest" description="Disordered" evidence="1">
    <location>
        <begin position="1"/>
        <end position="32"/>
    </location>
</feature>
<dbReference type="KEGG" id="hhc:M911_08590"/>
<accession>W8KQD6</accession>
<dbReference type="AlphaFoldDB" id="W8KQD6"/>
<evidence type="ECO:0000313" key="3">
    <source>
        <dbReference type="Proteomes" id="UP000019442"/>
    </source>
</evidence>
<reference evidence="2 3" key="1">
    <citation type="journal article" date="2014" name="J Genomics">
        <title>Draft Genome Sequence of the Extremely Halophilic Phototrophic Purple Sulfur Bacterium Halorhodospira halochloris.</title>
        <authorList>
            <person name="Singh K.S."/>
            <person name="Kirksey J."/>
            <person name="Hoff W.D."/>
            <person name="Deole R."/>
        </authorList>
    </citation>
    <scope>NUCLEOTIDE SEQUENCE [LARGE SCALE GENOMIC DNA]</scope>
    <source>
        <strain evidence="2 3">A</strain>
    </source>
</reference>
<protein>
    <submittedName>
        <fullName evidence="2">Uncharacterized protein</fullName>
    </submittedName>
</protein>